<name>A0A0A9AWW2_ARUDO</name>
<sequence length="42" mass="4928">MLVVGIHGLHELFAFYFILIYYPLLLFHCLGTIAPFCFIIMH</sequence>
<organism evidence="2">
    <name type="scientific">Arundo donax</name>
    <name type="common">Giant reed</name>
    <name type="synonym">Donax arundinaceus</name>
    <dbReference type="NCBI Taxonomy" id="35708"/>
    <lineage>
        <taxon>Eukaryota</taxon>
        <taxon>Viridiplantae</taxon>
        <taxon>Streptophyta</taxon>
        <taxon>Embryophyta</taxon>
        <taxon>Tracheophyta</taxon>
        <taxon>Spermatophyta</taxon>
        <taxon>Magnoliopsida</taxon>
        <taxon>Liliopsida</taxon>
        <taxon>Poales</taxon>
        <taxon>Poaceae</taxon>
        <taxon>PACMAD clade</taxon>
        <taxon>Arundinoideae</taxon>
        <taxon>Arundineae</taxon>
        <taxon>Arundo</taxon>
    </lineage>
</organism>
<feature type="transmembrane region" description="Helical" evidence="1">
    <location>
        <begin position="12"/>
        <end position="41"/>
    </location>
</feature>
<evidence type="ECO:0000313" key="2">
    <source>
        <dbReference type="EMBL" id="JAD53415.1"/>
    </source>
</evidence>
<keyword evidence="1" id="KW-0812">Transmembrane</keyword>
<proteinExistence type="predicted"/>
<dbReference type="EMBL" id="GBRH01244480">
    <property type="protein sequence ID" value="JAD53415.1"/>
    <property type="molecule type" value="Transcribed_RNA"/>
</dbReference>
<keyword evidence="1" id="KW-0472">Membrane</keyword>
<reference evidence="2" key="2">
    <citation type="journal article" date="2015" name="Data Brief">
        <title>Shoot transcriptome of the giant reed, Arundo donax.</title>
        <authorList>
            <person name="Barrero R.A."/>
            <person name="Guerrero F.D."/>
            <person name="Moolhuijzen P."/>
            <person name="Goolsby J.A."/>
            <person name="Tidwell J."/>
            <person name="Bellgard S.E."/>
            <person name="Bellgard M.I."/>
        </authorList>
    </citation>
    <scope>NUCLEOTIDE SEQUENCE</scope>
    <source>
        <tissue evidence="2">Shoot tissue taken approximately 20 cm above the soil surface</tissue>
    </source>
</reference>
<keyword evidence="1" id="KW-1133">Transmembrane helix</keyword>
<accession>A0A0A9AWW2</accession>
<protein>
    <submittedName>
        <fullName evidence="2">Uncharacterized protein</fullName>
    </submittedName>
</protein>
<dbReference type="AlphaFoldDB" id="A0A0A9AWW2"/>
<evidence type="ECO:0000256" key="1">
    <source>
        <dbReference type="SAM" id="Phobius"/>
    </source>
</evidence>
<reference evidence="2" key="1">
    <citation type="submission" date="2014-09" db="EMBL/GenBank/DDBJ databases">
        <authorList>
            <person name="Magalhaes I.L.F."/>
            <person name="Oliveira U."/>
            <person name="Santos F.R."/>
            <person name="Vidigal T.H.D.A."/>
            <person name="Brescovit A.D."/>
            <person name="Santos A.J."/>
        </authorList>
    </citation>
    <scope>NUCLEOTIDE SEQUENCE</scope>
    <source>
        <tissue evidence="2">Shoot tissue taken approximately 20 cm above the soil surface</tissue>
    </source>
</reference>